<keyword evidence="2" id="KW-1185">Reference proteome</keyword>
<dbReference type="RefSeq" id="WP_280518298.1">
    <property type="nucleotide sequence ID" value="NZ_BMHW01000015.1"/>
</dbReference>
<protein>
    <submittedName>
        <fullName evidence="1">Uncharacterized protein</fullName>
    </submittedName>
</protein>
<gene>
    <name evidence="1" type="ORF">HNQ72_005884</name>
</gene>
<dbReference type="Proteomes" id="UP000547879">
    <property type="component" value="Unassembled WGS sequence"/>
</dbReference>
<accession>A0A7W9YCG1</accession>
<reference evidence="1 2" key="1">
    <citation type="submission" date="2020-08" db="EMBL/GenBank/DDBJ databases">
        <title>Genomic Encyclopedia of Type Strains, Phase IV (KMG-IV): sequencing the most valuable type-strain genomes for metagenomic binning, comparative biology and taxonomic classification.</title>
        <authorList>
            <person name="Goeker M."/>
        </authorList>
    </citation>
    <scope>NUCLEOTIDE SEQUENCE [LARGE SCALE GENOMIC DNA]</scope>
    <source>
        <strain evidence="1 2">DSM 100734</strain>
    </source>
</reference>
<evidence type="ECO:0000313" key="1">
    <source>
        <dbReference type="EMBL" id="MBB6166034.1"/>
    </source>
</evidence>
<dbReference type="AlphaFoldDB" id="A0A7W9YCG1"/>
<proteinExistence type="predicted"/>
<dbReference type="EMBL" id="JACHEG010000013">
    <property type="protein sequence ID" value="MBB6166034.1"/>
    <property type="molecule type" value="Genomic_DNA"/>
</dbReference>
<name>A0A7W9YCG1_9HYPH</name>
<evidence type="ECO:0000313" key="2">
    <source>
        <dbReference type="Proteomes" id="UP000547879"/>
    </source>
</evidence>
<sequence>MAKERYGCSNHKNKLPVDGLGGTCCTNQKTILRKNLEDRVLS</sequence>
<comment type="caution">
    <text evidence="1">The sequence shown here is derived from an EMBL/GenBank/DDBJ whole genome shotgun (WGS) entry which is preliminary data.</text>
</comment>
<organism evidence="1 2">
    <name type="scientific">Rhizobium wenxiniae</name>
    <dbReference type="NCBI Taxonomy" id="1737357"/>
    <lineage>
        <taxon>Bacteria</taxon>
        <taxon>Pseudomonadati</taxon>
        <taxon>Pseudomonadota</taxon>
        <taxon>Alphaproteobacteria</taxon>
        <taxon>Hyphomicrobiales</taxon>
        <taxon>Rhizobiaceae</taxon>
        <taxon>Rhizobium/Agrobacterium group</taxon>
        <taxon>Rhizobium</taxon>
    </lineage>
</organism>